<dbReference type="InterPro" id="IPR029058">
    <property type="entry name" value="AB_hydrolase_fold"/>
</dbReference>
<dbReference type="PANTHER" id="PTHR43918:SF4">
    <property type="entry name" value="CARBOXYLIC ESTER HYDROLASE"/>
    <property type="match status" value="1"/>
</dbReference>
<dbReference type="PANTHER" id="PTHR43918">
    <property type="entry name" value="ACETYLCHOLINESTERASE"/>
    <property type="match status" value="1"/>
</dbReference>
<dbReference type="InterPro" id="IPR019826">
    <property type="entry name" value="Carboxylesterase_B_AS"/>
</dbReference>
<accession>A0A319DS50</accession>
<comment type="similarity">
    <text evidence="1 3">Belongs to the type-B carboxylesterase/lipase family.</text>
</comment>
<dbReference type="GO" id="GO:0052689">
    <property type="term" value="F:carboxylic ester hydrolase activity"/>
    <property type="evidence" value="ECO:0007669"/>
    <property type="project" value="TreeGrafter"/>
</dbReference>
<evidence type="ECO:0000259" key="4">
    <source>
        <dbReference type="Pfam" id="PF00135"/>
    </source>
</evidence>
<feature type="domain" description="Carboxylesterase type B" evidence="4">
    <location>
        <begin position="31"/>
        <end position="525"/>
    </location>
</feature>
<dbReference type="Gene3D" id="3.40.50.1820">
    <property type="entry name" value="alpha/beta hydrolase"/>
    <property type="match status" value="1"/>
</dbReference>
<dbReference type="SUPFAM" id="SSF53474">
    <property type="entry name" value="alpha/beta-Hydrolases"/>
    <property type="match status" value="1"/>
</dbReference>
<reference evidence="5 6" key="1">
    <citation type="submission" date="2018-02" db="EMBL/GenBank/DDBJ databases">
        <title>The genomes of Aspergillus section Nigri reveals drivers in fungal speciation.</title>
        <authorList>
            <consortium name="DOE Joint Genome Institute"/>
            <person name="Vesth T.C."/>
            <person name="Nybo J."/>
            <person name="Theobald S."/>
            <person name="Brandl J."/>
            <person name="Frisvad J.C."/>
            <person name="Nielsen K.F."/>
            <person name="Lyhne E.K."/>
            <person name="Kogle M.E."/>
            <person name="Kuo A."/>
            <person name="Riley R."/>
            <person name="Clum A."/>
            <person name="Nolan M."/>
            <person name="Lipzen A."/>
            <person name="Salamov A."/>
            <person name="Henrissat B."/>
            <person name="Wiebenga A."/>
            <person name="De vries R.P."/>
            <person name="Grigoriev I.V."/>
            <person name="Mortensen U.H."/>
            <person name="Andersen M.R."/>
            <person name="Baker S.E."/>
        </authorList>
    </citation>
    <scope>NUCLEOTIDE SEQUENCE [LARGE SCALE GENOMIC DNA]</scope>
    <source>
        <strain evidence="5 6">CBS 707.79</strain>
    </source>
</reference>
<dbReference type="InterPro" id="IPR050654">
    <property type="entry name" value="AChE-related_enzymes"/>
</dbReference>
<dbReference type="VEuPathDB" id="FungiDB:BO71DRAFT_461126"/>
<sequence>MVSSTLLSLIAAASLLLPAPVLGQRNTPVAPVARVRNGTYTGLYNPTYNQDMFLGMPYAQAPTGGFRFRPPRGVNTTWNGTRPATAYYAECIGYGSDDWGWADIVSEDCLALSVIRPHGYNASANLPVLLWMHGGEYAQGGSRDPRYNISYIVQQSVEMGSPIIGVTINYRLSAWGFIYGEELAAEGSANMGLRDQRLAMHWVNENIRGFGGDPNGVTIWGQSSGANSVGLHLVAYSGRDDDLFRGAIAESGSVPSLAAYMNASVAQPHYQAVVDAANCTGTPDTLACLRSMPTDALSAIFNSSVTANAGYHPVIDGDFLATSGVIGLQTGRFARRPLLIGTNFDEGTKYAPRGINTTSQFIQMVQNNGTNHSAALTMASLYPDDPAVGIPATLQGRPPAAYGYQWKRAAAFSGDLLMHGPRRLTSEWLARWNVSTYVFHWNVMTEGPINGAAHFDELAFSFHNLADLGTEIGNETTTFPQLATMMSRMWVSFVNHLDPNYNNVTNVRWPVYTAQNPHNMVFDVNRTGLAYVEPDTYRAAGIGYIMSLFGGPFDR</sequence>
<proteinExistence type="inferred from homology"/>
<dbReference type="PROSITE" id="PS00122">
    <property type="entry name" value="CARBOXYLESTERASE_B_1"/>
    <property type="match status" value="1"/>
</dbReference>
<dbReference type="OrthoDB" id="408631at2759"/>
<dbReference type="EC" id="3.1.1.-" evidence="3"/>
<gene>
    <name evidence="5" type="ORF">BO71DRAFT_461126</name>
</gene>
<evidence type="ECO:0000256" key="2">
    <source>
        <dbReference type="ARBA" id="ARBA00022801"/>
    </source>
</evidence>
<dbReference type="STRING" id="1448320.A0A319DS50"/>
<evidence type="ECO:0000256" key="3">
    <source>
        <dbReference type="RuleBase" id="RU361235"/>
    </source>
</evidence>
<dbReference type="EMBL" id="KZ825964">
    <property type="protein sequence ID" value="PYH90898.1"/>
    <property type="molecule type" value="Genomic_DNA"/>
</dbReference>
<dbReference type="AlphaFoldDB" id="A0A319DS50"/>
<name>A0A319DS50_9EURO</name>
<evidence type="ECO:0000313" key="6">
    <source>
        <dbReference type="Proteomes" id="UP000247810"/>
    </source>
</evidence>
<keyword evidence="2 3" id="KW-0378">Hydrolase</keyword>
<evidence type="ECO:0000256" key="1">
    <source>
        <dbReference type="ARBA" id="ARBA00005964"/>
    </source>
</evidence>
<keyword evidence="6" id="KW-1185">Reference proteome</keyword>
<dbReference type="Proteomes" id="UP000247810">
    <property type="component" value="Unassembled WGS sequence"/>
</dbReference>
<feature type="signal peptide" evidence="3">
    <location>
        <begin position="1"/>
        <end position="23"/>
    </location>
</feature>
<evidence type="ECO:0000313" key="5">
    <source>
        <dbReference type="EMBL" id="PYH90898.1"/>
    </source>
</evidence>
<feature type="chain" id="PRO_5016190218" description="Carboxylic ester hydrolase" evidence="3">
    <location>
        <begin position="24"/>
        <end position="555"/>
    </location>
</feature>
<dbReference type="InterPro" id="IPR002018">
    <property type="entry name" value="CarbesteraseB"/>
</dbReference>
<keyword evidence="3" id="KW-0732">Signal</keyword>
<organism evidence="5 6">
    <name type="scientific">Aspergillus ellipticus CBS 707.79</name>
    <dbReference type="NCBI Taxonomy" id="1448320"/>
    <lineage>
        <taxon>Eukaryota</taxon>
        <taxon>Fungi</taxon>
        <taxon>Dikarya</taxon>
        <taxon>Ascomycota</taxon>
        <taxon>Pezizomycotina</taxon>
        <taxon>Eurotiomycetes</taxon>
        <taxon>Eurotiomycetidae</taxon>
        <taxon>Eurotiales</taxon>
        <taxon>Aspergillaceae</taxon>
        <taxon>Aspergillus</taxon>
        <taxon>Aspergillus subgen. Circumdati</taxon>
    </lineage>
</organism>
<dbReference type="Pfam" id="PF00135">
    <property type="entry name" value="COesterase"/>
    <property type="match status" value="1"/>
</dbReference>
<protein>
    <recommendedName>
        <fullName evidence="3">Carboxylic ester hydrolase</fullName>
        <ecNumber evidence="3">3.1.1.-</ecNumber>
    </recommendedName>
</protein>